<dbReference type="Gene3D" id="2.130.10.10">
    <property type="entry name" value="YVTN repeat-like/Quinoprotein amine dehydrogenase"/>
    <property type="match status" value="3"/>
</dbReference>
<dbReference type="GO" id="GO:0016788">
    <property type="term" value="F:hydrolase activity, acting on ester bonds"/>
    <property type="evidence" value="ECO:0007669"/>
    <property type="project" value="InterPro"/>
</dbReference>
<feature type="chain" id="PRO_5039564073" description="40-residue YVTN family beta-propeller repeat-containing protein" evidence="3">
    <location>
        <begin position="23"/>
        <end position="803"/>
    </location>
</feature>
<evidence type="ECO:0000313" key="5">
    <source>
        <dbReference type="Proteomes" id="UP000654670"/>
    </source>
</evidence>
<dbReference type="InterPro" id="IPR011045">
    <property type="entry name" value="N2O_reductase_N"/>
</dbReference>
<dbReference type="Gene3D" id="3.40.720.10">
    <property type="entry name" value="Alkaline Phosphatase, subunit A"/>
    <property type="match status" value="1"/>
</dbReference>
<dbReference type="EMBL" id="BMOK01000003">
    <property type="protein sequence ID" value="GGL48730.1"/>
    <property type="molecule type" value="Genomic_DNA"/>
</dbReference>
<sequence length="803" mass="87716">MKRKRKKIVMIIAGFTLSSLLAGIGAVNAASSLIVGPQADGTGVTPHGWTLTPAGKGVTLNPFPIGGAISPDRRYLVVSTSGWGTQSLQVVGLPSQKVIQTISYKSPESLYLGLVFSPDGRKLYASAAGNNKIRVFNFNQGILSEQQSVNMSDPNHSNFYPQGISLSPDGKYLYTANNLDNTVSCLDLTNGKIVASVPVGRYPYMTLLSPDGKMLYVSNWEDHSISALRTGDMAVTKVIPVGMHPNALALNPRDGNLYVADSDSDKISVIDGNKLYVTQNISLAPYVDAPAGSIPDALTFSRDGNTLYVANAGNNDIAVIDLRGRYGKGTVKGLIPTAWYPTGVFLSDDDKQIMVLSAKGLGAGPESSRQNIGDMMMGTLSFINAPDQVQLEAYTRQVKGNNQLYAAASGGWINRIFGRTNGKGSPIPRFSGERSPIKHVIYVIKENQTYDQIFGDIKKGNGDPNLAIFGGKITPNLHKLANQFVLLDNYYSNAEVSEQGHVWVSQAEANDFTEKSWMQHYSGRRNGGDWHYGEATRVSQGYIWDNALRSGVSIRNYGESVNFHAGTGLSSTNVPGLGQYTDARYPGWSFNASDIERVNEWAREYSQFEQKGNLPQFETVYLPNDHTEGTRSGRPTPQAYLAQNDYALGKLVEIVSHSKNWKDTAIFVTEDDSGNGADHVDSHREEGLVISPYTQAHQVDSTFYDQMSMYRSIEMILGLKPMTQYDASAIPMLNAFTNQPNFSPYTAEKPTYPLNATNGKNAPMSSSSAKLDFSRPDAADEETLSHALWESAKKNQPYPSLNR</sequence>
<gene>
    <name evidence="4" type="ORF">GCM10007968_11130</name>
</gene>
<dbReference type="AlphaFoldDB" id="A0A917VZN0"/>
<dbReference type="PANTHER" id="PTHR47197:SF3">
    <property type="entry name" value="DIHYDRO-HEME D1 DEHYDROGENASE"/>
    <property type="match status" value="1"/>
</dbReference>
<dbReference type="SUPFAM" id="SSF50974">
    <property type="entry name" value="Nitrous oxide reductase, N-terminal domain"/>
    <property type="match status" value="1"/>
</dbReference>
<accession>A0A917VZN0</accession>
<dbReference type="NCBIfam" id="TIGR02276">
    <property type="entry name" value="beta_rpt_yvtn"/>
    <property type="match status" value="1"/>
</dbReference>
<dbReference type="SUPFAM" id="SSF53649">
    <property type="entry name" value="Alkaline phosphatase-like"/>
    <property type="match status" value="1"/>
</dbReference>
<feature type="region of interest" description="Disordered" evidence="2">
    <location>
        <begin position="747"/>
        <end position="803"/>
    </location>
</feature>
<dbReference type="Pfam" id="PF04185">
    <property type="entry name" value="Phosphoesterase"/>
    <property type="match status" value="1"/>
</dbReference>
<dbReference type="Pfam" id="PF10282">
    <property type="entry name" value="Lactonase"/>
    <property type="match status" value="1"/>
</dbReference>
<keyword evidence="3" id="KW-0732">Signal</keyword>
<dbReference type="InterPro" id="IPR011964">
    <property type="entry name" value="YVTN_b-propeller_repeat"/>
</dbReference>
<dbReference type="InterPro" id="IPR007312">
    <property type="entry name" value="Phosphoesterase"/>
</dbReference>
<evidence type="ECO:0000256" key="2">
    <source>
        <dbReference type="SAM" id="MobiDB-lite"/>
    </source>
</evidence>
<feature type="compositionally biased region" description="Polar residues" evidence="2">
    <location>
        <begin position="754"/>
        <end position="769"/>
    </location>
</feature>
<organism evidence="4 5">
    <name type="scientific">Sporolactobacillus putidus</name>
    <dbReference type="NCBI Taxonomy" id="492735"/>
    <lineage>
        <taxon>Bacteria</taxon>
        <taxon>Bacillati</taxon>
        <taxon>Bacillota</taxon>
        <taxon>Bacilli</taxon>
        <taxon>Bacillales</taxon>
        <taxon>Sporolactobacillaceae</taxon>
        <taxon>Sporolactobacillus</taxon>
    </lineage>
</organism>
<dbReference type="InterPro" id="IPR017850">
    <property type="entry name" value="Alkaline_phosphatase_core_sf"/>
</dbReference>
<dbReference type="InterPro" id="IPR051200">
    <property type="entry name" value="Host-pathogen_enzymatic-act"/>
</dbReference>
<dbReference type="PANTHER" id="PTHR47197">
    <property type="entry name" value="PROTEIN NIRF"/>
    <property type="match status" value="1"/>
</dbReference>
<evidence type="ECO:0000256" key="3">
    <source>
        <dbReference type="SAM" id="SignalP"/>
    </source>
</evidence>
<reference evidence="4" key="2">
    <citation type="submission" date="2020-09" db="EMBL/GenBank/DDBJ databases">
        <authorList>
            <person name="Sun Q."/>
            <person name="Ohkuma M."/>
        </authorList>
    </citation>
    <scope>NUCLEOTIDE SEQUENCE</scope>
    <source>
        <strain evidence="4">JCM 15325</strain>
    </source>
</reference>
<evidence type="ECO:0008006" key="6">
    <source>
        <dbReference type="Google" id="ProtNLM"/>
    </source>
</evidence>
<reference evidence="4" key="1">
    <citation type="journal article" date="2014" name="Int. J. Syst. Evol. Microbiol.">
        <title>Complete genome sequence of Corynebacterium casei LMG S-19264T (=DSM 44701T), isolated from a smear-ripened cheese.</title>
        <authorList>
            <consortium name="US DOE Joint Genome Institute (JGI-PGF)"/>
            <person name="Walter F."/>
            <person name="Albersmeier A."/>
            <person name="Kalinowski J."/>
            <person name="Ruckert C."/>
        </authorList>
    </citation>
    <scope>NUCLEOTIDE SEQUENCE</scope>
    <source>
        <strain evidence="4">JCM 15325</strain>
    </source>
</reference>
<dbReference type="Proteomes" id="UP000654670">
    <property type="component" value="Unassembled WGS sequence"/>
</dbReference>
<dbReference type="InterPro" id="IPR015943">
    <property type="entry name" value="WD40/YVTN_repeat-like_dom_sf"/>
</dbReference>
<comment type="caution">
    <text evidence="4">The sequence shown here is derived from an EMBL/GenBank/DDBJ whole genome shotgun (WGS) entry which is preliminary data.</text>
</comment>
<keyword evidence="5" id="KW-1185">Reference proteome</keyword>
<name>A0A917VZN0_9BACL</name>
<keyword evidence="1" id="KW-0378">Hydrolase</keyword>
<dbReference type="RefSeq" id="WP_229727485.1">
    <property type="nucleotide sequence ID" value="NZ_BMOK01000003.1"/>
</dbReference>
<feature type="signal peptide" evidence="3">
    <location>
        <begin position="1"/>
        <end position="22"/>
    </location>
</feature>
<proteinExistence type="predicted"/>
<evidence type="ECO:0000313" key="4">
    <source>
        <dbReference type="EMBL" id="GGL48730.1"/>
    </source>
</evidence>
<dbReference type="InterPro" id="IPR019405">
    <property type="entry name" value="Lactonase_7-beta_prop"/>
</dbReference>
<protein>
    <recommendedName>
        <fullName evidence="6">40-residue YVTN family beta-propeller repeat-containing protein</fullName>
    </recommendedName>
</protein>
<evidence type="ECO:0000256" key="1">
    <source>
        <dbReference type="ARBA" id="ARBA00022801"/>
    </source>
</evidence>